<evidence type="ECO:0000256" key="1">
    <source>
        <dbReference type="ARBA" id="ARBA00004123"/>
    </source>
</evidence>
<dbReference type="SUPFAM" id="SSF52949">
    <property type="entry name" value="Macro domain-like"/>
    <property type="match status" value="2"/>
</dbReference>
<keyword evidence="5" id="KW-0539">Nucleus</keyword>
<dbReference type="GO" id="GO:0005737">
    <property type="term" value="C:cytoplasm"/>
    <property type="evidence" value="ECO:0007669"/>
    <property type="project" value="TreeGrafter"/>
</dbReference>
<dbReference type="CDD" id="cd02907">
    <property type="entry name" value="Macro_Af1521_BAL-like"/>
    <property type="match status" value="1"/>
</dbReference>
<dbReference type="GO" id="GO:0005634">
    <property type="term" value="C:nucleus"/>
    <property type="evidence" value="ECO:0007669"/>
    <property type="project" value="UniProtKB-SubCell"/>
</dbReference>
<keyword evidence="2" id="KW-0328">Glycosyltransferase</keyword>
<feature type="domain" description="Macro" evidence="9">
    <location>
        <begin position="256"/>
        <end position="437"/>
    </location>
</feature>
<dbReference type="GO" id="GO:0060335">
    <property type="term" value="P:positive regulation of type II interferon-mediated signaling pathway"/>
    <property type="evidence" value="ECO:0007669"/>
    <property type="project" value="TreeGrafter"/>
</dbReference>
<evidence type="ECO:0000256" key="3">
    <source>
        <dbReference type="ARBA" id="ARBA00022679"/>
    </source>
</evidence>
<protein>
    <recommendedName>
        <fullName evidence="12">Poly [ADP-ribose] polymerase</fullName>
    </recommendedName>
</protein>
<dbReference type="PANTHER" id="PTHR14453">
    <property type="entry name" value="PARP/ZINC FINGER CCCH TYPE DOMAIN CONTAINING PROTEIN"/>
    <property type="match status" value="1"/>
</dbReference>
<keyword evidence="3" id="KW-0808">Transferase</keyword>
<dbReference type="InterPro" id="IPR002589">
    <property type="entry name" value="Macro_dom"/>
</dbReference>
<gene>
    <name evidence="10" type="ORF">ANANG_G00277350</name>
</gene>
<comment type="similarity">
    <text evidence="6">Belongs to the ARTD/PARP family.</text>
</comment>
<dbReference type="SUPFAM" id="SSF56399">
    <property type="entry name" value="ADP-ribosylation"/>
    <property type="match status" value="1"/>
</dbReference>
<sequence>MNDSTLIPVDLATAQFLAQCGEVLINVVQRKFGICAVLHNIENSRTAQMSGVKRCSVLLSGGPEVSVWKDDLTTHRVDAVVNAANEQLIHGAGLAGALSKAGGPQIQQLSDQHVNKFGKVATGEAAITPPGALPCKAIIHAVGPQLSSRPNTDEIARASRLLKLAVENILHLAERKSFQSVAIPALSSGLFNFPLDRCAEIIVNAVKDYRYGSQLSEVRLVNHDEPTVSAMEKAFREILESKASYSGAVKNDRTSLAVLSSLQIGSVTLHIKTGHIEQEKVDVIVNTIASDRNLTKGVVANAILEKAGYGIQEEIYKSRSTSQFGDVIETSSHQLNCLCVYHTVCAVTNENGLKILRSVIRKCLDKAVKGKHLSISFPAIGTGNLGFRKEEVAKLMMGEVADFAKQHKGQKMDVYFVLFPRDAENIKAFRQEMVHHKDKQSVKSREFSTASKGGYPGSSGSHEHDWAAIGEQPFIELHSSSQGNHREKEHEALLSFQAAVGLSIREFLKDGIAGVTITGPQQGVREAALRVEALCCKAQEEFARAEESAMMHNVVRWRFTEFPGFEEPEITGTLERALLARCDTLTIEVDGCDLQVSLRKMEAKHPNGRGCHIERKCLYRDNPMDLKFHNGSFYQRMVVDPKALGYADLPDLFDLDVVKIEKLENPLLEHHFQQKQRQVSGRPERLYQQVPAQFCDLVCRAGFQRQYSPPKEQRFGAGIYFGGSLSTARKLGEHLENEEYMYIFQAQVLTGKDTMGSPDLIIPPALGSDPLCRYDSVSGGRDTHVIFNSHQALPVYLLTCRKHVQKGTSL</sequence>
<dbReference type="CDD" id="cd02903">
    <property type="entry name" value="Macro_BAL-like"/>
    <property type="match status" value="1"/>
</dbReference>
<feature type="domain" description="Macro" evidence="9">
    <location>
        <begin position="52"/>
        <end position="239"/>
    </location>
</feature>
<evidence type="ECO:0008006" key="12">
    <source>
        <dbReference type="Google" id="ProtNLM"/>
    </source>
</evidence>
<dbReference type="InterPro" id="IPR052056">
    <property type="entry name" value="Mono-ARTD/PARP"/>
</dbReference>
<evidence type="ECO:0000256" key="6">
    <source>
        <dbReference type="ARBA" id="ARBA00024347"/>
    </source>
</evidence>
<dbReference type="Gene3D" id="3.40.220.10">
    <property type="entry name" value="Leucine Aminopeptidase, subunit E, domain 1"/>
    <property type="match status" value="2"/>
</dbReference>
<dbReference type="GO" id="GO:0003950">
    <property type="term" value="F:NAD+ poly-ADP-ribosyltransferase activity"/>
    <property type="evidence" value="ECO:0007669"/>
    <property type="project" value="InterPro"/>
</dbReference>
<evidence type="ECO:0000259" key="8">
    <source>
        <dbReference type="PROSITE" id="PS51059"/>
    </source>
</evidence>
<dbReference type="Gene3D" id="3.90.228.10">
    <property type="match status" value="1"/>
</dbReference>
<dbReference type="GO" id="GO:0010629">
    <property type="term" value="P:negative regulation of gene expression"/>
    <property type="evidence" value="ECO:0007669"/>
    <property type="project" value="TreeGrafter"/>
</dbReference>
<accession>A0A9D3LR03</accession>
<evidence type="ECO:0000256" key="7">
    <source>
        <dbReference type="SAM" id="MobiDB-lite"/>
    </source>
</evidence>
<keyword evidence="4" id="KW-0520">NAD</keyword>
<dbReference type="GO" id="GO:0044389">
    <property type="term" value="F:ubiquitin-like protein ligase binding"/>
    <property type="evidence" value="ECO:0007669"/>
    <property type="project" value="TreeGrafter"/>
</dbReference>
<evidence type="ECO:0000256" key="2">
    <source>
        <dbReference type="ARBA" id="ARBA00022676"/>
    </source>
</evidence>
<dbReference type="EMBL" id="JAFIRN010000016">
    <property type="protein sequence ID" value="KAG5833575.1"/>
    <property type="molecule type" value="Genomic_DNA"/>
</dbReference>
<evidence type="ECO:0000313" key="10">
    <source>
        <dbReference type="EMBL" id="KAG5833575.1"/>
    </source>
</evidence>
<evidence type="ECO:0000256" key="4">
    <source>
        <dbReference type="ARBA" id="ARBA00023027"/>
    </source>
</evidence>
<feature type="domain" description="PARP catalytic" evidence="8">
    <location>
        <begin position="622"/>
        <end position="810"/>
    </location>
</feature>
<evidence type="ECO:0000313" key="11">
    <source>
        <dbReference type="Proteomes" id="UP001044222"/>
    </source>
</evidence>
<evidence type="ECO:0000259" key="9">
    <source>
        <dbReference type="PROSITE" id="PS51154"/>
    </source>
</evidence>
<dbReference type="Pfam" id="PF01661">
    <property type="entry name" value="Macro"/>
    <property type="match status" value="2"/>
</dbReference>
<dbReference type="AlphaFoldDB" id="A0A9D3LR03"/>
<dbReference type="PROSITE" id="PS51154">
    <property type="entry name" value="MACRO"/>
    <property type="match status" value="2"/>
</dbReference>
<dbReference type="GO" id="GO:1990404">
    <property type="term" value="F:NAD+-protein mono-ADP-ribosyltransferase activity"/>
    <property type="evidence" value="ECO:0007669"/>
    <property type="project" value="TreeGrafter"/>
</dbReference>
<feature type="region of interest" description="Disordered" evidence="7">
    <location>
        <begin position="440"/>
        <end position="462"/>
    </location>
</feature>
<dbReference type="GO" id="GO:0070212">
    <property type="term" value="P:protein poly-ADP-ribosylation"/>
    <property type="evidence" value="ECO:0007669"/>
    <property type="project" value="TreeGrafter"/>
</dbReference>
<dbReference type="Proteomes" id="UP001044222">
    <property type="component" value="Chromosome 16"/>
</dbReference>
<dbReference type="InterPro" id="IPR043472">
    <property type="entry name" value="Macro_dom-like"/>
</dbReference>
<organism evidence="10 11">
    <name type="scientific">Anguilla anguilla</name>
    <name type="common">European freshwater eel</name>
    <name type="synonym">Muraena anguilla</name>
    <dbReference type="NCBI Taxonomy" id="7936"/>
    <lineage>
        <taxon>Eukaryota</taxon>
        <taxon>Metazoa</taxon>
        <taxon>Chordata</taxon>
        <taxon>Craniata</taxon>
        <taxon>Vertebrata</taxon>
        <taxon>Euteleostomi</taxon>
        <taxon>Actinopterygii</taxon>
        <taxon>Neopterygii</taxon>
        <taxon>Teleostei</taxon>
        <taxon>Anguilliformes</taxon>
        <taxon>Anguillidae</taxon>
        <taxon>Anguilla</taxon>
    </lineage>
</organism>
<name>A0A9D3LR03_ANGAN</name>
<dbReference type="SMART" id="SM00506">
    <property type="entry name" value="A1pp"/>
    <property type="match status" value="2"/>
</dbReference>
<dbReference type="PROSITE" id="PS51059">
    <property type="entry name" value="PARP_CATALYTIC"/>
    <property type="match status" value="1"/>
</dbReference>
<comment type="caution">
    <text evidence="10">The sequence shown here is derived from an EMBL/GenBank/DDBJ whole genome shotgun (WGS) entry which is preliminary data.</text>
</comment>
<evidence type="ECO:0000256" key="5">
    <source>
        <dbReference type="ARBA" id="ARBA00023242"/>
    </source>
</evidence>
<dbReference type="GO" id="GO:0003714">
    <property type="term" value="F:transcription corepressor activity"/>
    <property type="evidence" value="ECO:0007669"/>
    <property type="project" value="TreeGrafter"/>
</dbReference>
<keyword evidence="11" id="KW-1185">Reference proteome</keyword>
<proteinExistence type="inferred from homology"/>
<comment type="subcellular location">
    <subcellularLocation>
        <location evidence="1">Nucleus</location>
    </subcellularLocation>
</comment>
<dbReference type="InterPro" id="IPR012317">
    <property type="entry name" value="Poly(ADP-ribose)pol_cat_dom"/>
</dbReference>
<reference evidence="10" key="1">
    <citation type="submission" date="2021-01" db="EMBL/GenBank/DDBJ databases">
        <title>A chromosome-scale assembly of European eel, Anguilla anguilla.</title>
        <authorList>
            <person name="Henkel C."/>
            <person name="Jong-Raadsen S.A."/>
            <person name="Dufour S."/>
            <person name="Weltzien F.-A."/>
            <person name="Palstra A.P."/>
            <person name="Pelster B."/>
            <person name="Spaink H.P."/>
            <person name="Van Den Thillart G.E."/>
            <person name="Jansen H."/>
            <person name="Zahm M."/>
            <person name="Klopp C."/>
            <person name="Cedric C."/>
            <person name="Louis A."/>
            <person name="Berthelot C."/>
            <person name="Parey E."/>
            <person name="Roest Crollius H."/>
            <person name="Montfort J."/>
            <person name="Robinson-Rechavi M."/>
            <person name="Bucao C."/>
            <person name="Bouchez O."/>
            <person name="Gislard M."/>
            <person name="Lluch J."/>
            <person name="Milhes M."/>
            <person name="Lampietro C."/>
            <person name="Lopez Roques C."/>
            <person name="Donnadieu C."/>
            <person name="Braasch I."/>
            <person name="Desvignes T."/>
            <person name="Postlethwait J."/>
            <person name="Bobe J."/>
            <person name="Guiguen Y."/>
            <person name="Dirks R."/>
        </authorList>
    </citation>
    <scope>NUCLEOTIDE SEQUENCE</scope>
    <source>
        <strain evidence="10">Tag_6206</strain>
        <tissue evidence="10">Liver</tissue>
    </source>
</reference>
<dbReference type="PANTHER" id="PTHR14453:SF70">
    <property type="entry name" value="PROTEIN MONO-ADP-RIBOSYLTRANSFERASE PARP9"/>
    <property type="match status" value="1"/>
</dbReference>